<feature type="repeat" description="ANK" evidence="3">
    <location>
        <begin position="157"/>
        <end position="189"/>
    </location>
</feature>
<evidence type="ECO:0008006" key="6">
    <source>
        <dbReference type="Google" id="ProtNLM"/>
    </source>
</evidence>
<dbReference type="SMART" id="SM00248">
    <property type="entry name" value="ANK"/>
    <property type="match status" value="5"/>
</dbReference>
<keyword evidence="1" id="KW-0677">Repeat</keyword>
<evidence type="ECO:0000256" key="3">
    <source>
        <dbReference type="PROSITE-ProRule" id="PRU00023"/>
    </source>
</evidence>
<dbReference type="EMBL" id="CAJOAZ010007190">
    <property type="protein sequence ID" value="CAF4156460.1"/>
    <property type="molecule type" value="Genomic_DNA"/>
</dbReference>
<dbReference type="SUPFAM" id="SSF48403">
    <property type="entry name" value="Ankyrin repeat"/>
    <property type="match status" value="1"/>
</dbReference>
<dbReference type="InterPro" id="IPR036770">
    <property type="entry name" value="Ankyrin_rpt-contain_sf"/>
</dbReference>
<gene>
    <name evidence="4" type="ORF">OXD698_LOCUS38365</name>
</gene>
<dbReference type="Pfam" id="PF12796">
    <property type="entry name" value="Ank_2"/>
    <property type="match status" value="1"/>
</dbReference>
<evidence type="ECO:0000256" key="1">
    <source>
        <dbReference type="ARBA" id="ARBA00022737"/>
    </source>
</evidence>
<dbReference type="PANTHER" id="PTHR24188">
    <property type="entry name" value="ANKYRIN REPEAT PROTEIN"/>
    <property type="match status" value="1"/>
</dbReference>
<name>A0A819YCH6_9BILA</name>
<dbReference type="PANTHER" id="PTHR24188:SF29">
    <property type="entry name" value="GH09064P"/>
    <property type="match status" value="1"/>
</dbReference>
<proteinExistence type="predicted"/>
<evidence type="ECO:0000256" key="2">
    <source>
        <dbReference type="ARBA" id="ARBA00023043"/>
    </source>
</evidence>
<sequence length="624" mass="73032">MERLQIIYKNNGNFEEVTDLVNETLREIISACENDNVHQLETVLKSIETVKLDRYFNAMVELYRFPTYLLTPLMFASIHGHSSIVRFLLENYSHYCIVDALNYSSDFNYDSFKYEGYFYRQTALWLAVQNKHFSVVQILISLGKANVNHMADESEGKSWTPLGLACRDGQLEIVKYLIESGANLYNVDQNNSTSLMIACKYANYDVVQYLLSLGIIQLLLEEYHAKIIKNNIESWYTTSQIIDELELIGCYHLTLNGVDRYSKSYEYFLRAMKLRYKDLNKPILKTNLLPPMEVYDYCIECQTIEELELIKGDPDRIMMQGLMIWERLSITFDFLNQLNTQALYYANNKEYHRAIQLYTHACYLRIKTQIDLHGYLENLKNCTKIMELTGNKFLRIKDLRLVKDFHGNNDRFPWLSNEMKSTEVYHIDQCLSIILNLIFIGIEILKCSGEKEQERRRIIHQLVQPLINSDYRTVSDNKTLLHLSLIPYHKDRWLGGISIVTTFPSLPVVKFLLSCRASVNAIDNDHYTPLHDFILHGYKHFPHLQWIDIENIFKLLINSGAHLDAIAHGQTPEDCAKNTRFQRLFEAHPIQLHLKCICARLIQKKKIDYINSIPTHLQSFIEMH</sequence>
<evidence type="ECO:0000313" key="5">
    <source>
        <dbReference type="Proteomes" id="UP000663844"/>
    </source>
</evidence>
<reference evidence="4" key="1">
    <citation type="submission" date="2021-02" db="EMBL/GenBank/DDBJ databases">
        <authorList>
            <person name="Nowell W R."/>
        </authorList>
    </citation>
    <scope>NUCLEOTIDE SEQUENCE</scope>
</reference>
<dbReference type="PROSITE" id="PS50297">
    <property type="entry name" value="ANK_REP_REGION"/>
    <property type="match status" value="1"/>
</dbReference>
<protein>
    <recommendedName>
        <fullName evidence="6">Ankyrin repeat protein</fullName>
    </recommendedName>
</protein>
<dbReference type="AlphaFoldDB" id="A0A819YCH6"/>
<accession>A0A819YCH6</accession>
<evidence type="ECO:0000313" key="4">
    <source>
        <dbReference type="EMBL" id="CAF4156460.1"/>
    </source>
</evidence>
<dbReference type="Pfam" id="PF00023">
    <property type="entry name" value="Ank"/>
    <property type="match status" value="1"/>
</dbReference>
<organism evidence="4 5">
    <name type="scientific">Adineta steineri</name>
    <dbReference type="NCBI Taxonomy" id="433720"/>
    <lineage>
        <taxon>Eukaryota</taxon>
        <taxon>Metazoa</taxon>
        <taxon>Spiralia</taxon>
        <taxon>Gnathifera</taxon>
        <taxon>Rotifera</taxon>
        <taxon>Eurotatoria</taxon>
        <taxon>Bdelloidea</taxon>
        <taxon>Adinetida</taxon>
        <taxon>Adinetidae</taxon>
        <taxon>Adineta</taxon>
    </lineage>
</organism>
<dbReference type="InterPro" id="IPR002110">
    <property type="entry name" value="Ankyrin_rpt"/>
</dbReference>
<comment type="caution">
    <text evidence="4">The sequence shown here is derived from an EMBL/GenBank/DDBJ whole genome shotgun (WGS) entry which is preliminary data.</text>
</comment>
<dbReference type="PROSITE" id="PS50088">
    <property type="entry name" value="ANK_REPEAT"/>
    <property type="match status" value="1"/>
</dbReference>
<dbReference type="Proteomes" id="UP000663844">
    <property type="component" value="Unassembled WGS sequence"/>
</dbReference>
<keyword evidence="2 3" id="KW-0040">ANK repeat</keyword>
<dbReference type="Gene3D" id="1.25.40.20">
    <property type="entry name" value="Ankyrin repeat-containing domain"/>
    <property type="match status" value="2"/>
</dbReference>